<dbReference type="PANTHER" id="PTHR24099:SF9">
    <property type="entry name" value="FIBRONECTIN TYPE-III DOMAIN-CONTAINING PROTEIN 3A"/>
    <property type="match status" value="1"/>
</dbReference>
<dbReference type="OMA" id="GETEAMC"/>
<evidence type="ECO:0000313" key="13">
    <source>
        <dbReference type="Proteomes" id="UP000314986"/>
    </source>
</evidence>
<protein>
    <recommendedName>
        <fullName evidence="8">Fibronectin type-III domain-containing protein 3A</fullName>
    </recommendedName>
</protein>
<reference evidence="12" key="4">
    <citation type="submission" date="2025-08" db="UniProtKB">
        <authorList>
            <consortium name="Ensembl"/>
        </authorList>
    </citation>
    <scope>IDENTIFICATION</scope>
</reference>
<feature type="domain" description="Fibronectin type-III" evidence="11">
    <location>
        <begin position="456"/>
        <end position="549"/>
    </location>
</feature>
<dbReference type="FunFam" id="2.60.40.10:FF:000180">
    <property type="entry name" value="Fibronectin type III domain containing 3A"/>
    <property type="match status" value="1"/>
</dbReference>
<dbReference type="GeneTree" id="ENSGT00940000159319"/>
<dbReference type="FunFam" id="2.60.40.10:FF:000373">
    <property type="entry name" value="fibronectin type-III domain-containing protein 3A isoform X1"/>
    <property type="match status" value="1"/>
</dbReference>
<evidence type="ECO:0000256" key="6">
    <source>
        <dbReference type="ARBA" id="ARBA00023136"/>
    </source>
</evidence>
<feature type="domain" description="Fibronectin type-III" evidence="11">
    <location>
        <begin position="360"/>
        <end position="453"/>
    </location>
</feature>
<keyword evidence="5" id="KW-0333">Golgi apparatus</keyword>
<feature type="transmembrane region" description="Helical" evidence="10">
    <location>
        <begin position="1161"/>
        <end position="1184"/>
    </location>
</feature>
<feature type="domain" description="Fibronectin type-III" evidence="11">
    <location>
        <begin position="938"/>
        <end position="1033"/>
    </location>
</feature>
<dbReference type="InterPro" id="IPR036116">
    <property type="entry name" value="FN3_sf"/>
</dbReference>
<dbReference type="SMART" id="SM00060">
    <property type="entry name" value="FN3"/>
    <property type="match status" value="9"/>
</dbReference>
<evidence type="ECO:0000256" key="4">
    <source>
        <dbReference type="ARBA" id="ARBA00022989"/>
    </source>
</evidence>
<dbReference type="FunFam" id="2.60.40.10:FF:000210">
    <property type="entry name" value="Fibronectin type III domain containing 3A"/>
    <property type="match status" value="1"/>
</dbReference>
<dbReference type="PANTHER" id="PTHR24099">
    <property type="entry name" value="E3 UBIQUITIN-PROTEIN LIGASE TRIM36-RELATED"/>
    <property type="match status" value="1"/>
</dbReference>
<feature type="domain" description="Fibronectin type-III" evidence="11">
    <location>
        <begin position="748"/>
        <end position="838"/>
    </location>
</feature>
<feature type="domain" description="Fibronectin type-III" evidence="11">
    <location>
        <begin position="850"/>
        <end position="937"/>
    </location>
</feature>
<dbReference type="AlphaFoldDB" id="A0A4W3H6T8"/>
<reference evidence="13" key="2">
    <citation type="journal article" date="2007" name="PLoS Biol.">
        <title>Survey sequencing and comparative analysis of the elephant shark (Callorhinchus milii) genome.</title>
        <authorList>
            <person name="Venkatesh B."/>
            <person name="Kirkness E.F."/>
            <person name="Loh Y.H."/>
            <person name="Halpern A.L."/>
            <person name="Lee A.P."/>
            <person name="Johnson J."/>
            <person name="Dandona N."/>
            <person name="Viswanathan L.D."/>
            <person name="Tay A."/>
            <person name="Venter J.C."/>
            <person name="Strausberg R.L."/>
            <person name="Brenner S."/>
        </authorList>
    </citation>
    <scope>NUCLEOTIDE SEQUENCE [LARGE SCALE GENOMIC DNA]</scope>
</reference>
<feature type="compositionally biased region" description="Polar residues" evidence="9">
    <location>
        <begin position="207"/>
        <end position="220"/>
    </location>
</feature>
<evidence type="ECO:0000256" key="3">
    <source>
        <dbReference type="ARBA" id="ARBA00022737"/>
    </source>
</evidence>
<comment type="subcellular location">
    <subcellularLocation>
        <location evidence="1">Golgi apparatus membrane</location>
        <topology evidence="1">Single-pass membrane protein</topology>
    </subcellularLocation>
</comment>
<dbReference type="CDD" id="cd00063">
    <property type="entry name" value="FN3"/>
    <property type="match status" value="9"/>
</dbReference>
<accession>A0A4W3H6T8</accession>
<name>A0A4W3H6T8_CALMI</name>
<feature type="compositionally biased region" description="Basic and acidic residues" evidence="9">
    <location>
        <begin position="187"/>
        <end position="200"/>
    </location>
</feature>
<dbReference type="Ensembl" id="ENSCMIT00000011353.1">
    <property type="protein sequence ID" value="ENSCMIP00000011075.1"/>
    <property type="gene ID" value="ENSCMIG00000005415.1"/>
</dbReference>
<feature type="domain" description="Fibronectin type-III" evidence="11">
    <location>
        <begin position="651"/>
        <end position="744"/>
    </location>
</feature>
<dbReference type="OrthoDB" id="443915at2759"/>
<evidence type="ECO:0000256" key="5">
    <source>
        <dbReference type="ARBA" id="ARBA00023034"/>
    </source>
</evidence>
<dbReference type="InterPro" id="IPR050617">
    <property type="entry name" value="E3_ligase_FN3/SPRY"/>
</dbReference>
<evidence type="ECO:0000256" key="7">
    <source>
        <dbReference type="ARBA" id="ARBA00038207"/>
    </source>
</evidence>
<dbReference type="FunFam" id="2.60.40.10:FF:000185">
    <property type="entry name" value="Fibronectin type III domain containing 3A"/>
    <property type="match status" value="1"/>
</dbReference>
<proteinExistence type="inferred from homology"/>
<dbReference type="Pfam" id="PF00041">
    <property type="entry name" value="fn3"/>
    <property type="match status" value="8"/>
</dbReference>
<dbReference type="GeneID" id="103177412"/>
<keyword evidence="6 10" id="KW-0472">Membrane</keyword>
<reference evidence="13" key="3">
    <citation type="journal article" date="2014" name="Nature">
        <title>Elephant shark genome provides unique insights into gnathostome evolution.</title>
        <authorList>
            <consortium name="International Elephant Shark Genome Sequencing Consortium"/>
            <person name="Venkatesh B."/>
            <person name="Lee A.P."/>
            <person name="Ravi V."/>
            <person name="Maurya A.K."/>
            <person name="Lian M.M."/>
            <person name="Swann J.B."/>
            <person name="Ohta Y."/>
            <person name="Flajnik M.F."/>
            <person name="Sutoh Y."/>
            <person name="Kasahara M."/>
            <person name="Hoon S."/>
            <person name="Gangu V."/>
            <person name="Roy S.W."/>
            <person name="Irimia M."/>
            <person name="Korzh V."/>
            <person name="Kondrychyn I."/>
            <person name="Lim Z.W."/>
            <person name="Tay B.H."/>
            <person name="Tohari S."/>
            <person name="Kong K.W."/>
            <person name="Ho S."/>
            <person name="Lorente-Galdos B."/>
            <person name="Quilez J."/>
            <person name="Marques-Bonet T."/>
            <person name="Raney B.J."/>
            <person name="Ingham P.W."/>
            <person name="Tay A."/>
            <person name="Hillier L.W."/>
            <person name="Minx P."/>
            <person name="Boehm T."/>
            <person name="Wilson R.K."/>
            <person name="Brenner S."/>
            <person name="Warren W.C."/>
        </authorList>
    </citation>
    <scope>NUCLEOTIDE SEQUENCE [LARGE SCALE GENOMIC DNA]</scope>
</reference>
<comment type="similarity">
    <text evidence="7">Belongs to the FNDC3 family.</text>
</comment>
<dbReference type="RefSeq" id="XP_042190329.1">
    <property type="nucleotide sequence ID" value="XM_042334395.1"/>
</dbReference>
<feature type="domain" description="Fibronectin type-III" evidence="11">
    <location>
        <begin position="553"/>
        <end position="647"/>
    </location>
</feature>
<dbReference type="SUPFAM" id="SSF49265">
    <property type="entry name" value="Fibronectin type III"/>
    <property type="match status" value="6"/>
</dbReference>
<dbReference type="FunFam" id="2.60.40.10:FF:000175">
    <property type="entry name" value="Fibronectin type III domain containing 3A"/>
    <property type="match status" value="1"/>
</dbReference>
<keyword evidence="13" id="KW-1185">Reference proteome</keyword>
<evidence type="ECO:0000256" key="1">
    <source>
        <dbReference type="ARBA" id="ARBA00004194"/>
    </source>
</evidence>
<keyword evidence="2 10" id="KW-0812">Transmembrane</keyword>
<keyword evidence="3" id="KW-0677">Repeat</keyword>
<evidence type="ECO:0000259" key="11">
    <source>
        <dbReference type="PROSITE" id="PS50853"/>
    </source>
</evidence>
<feature type="domain" description="Fibronectin type-III" evidence="11">
    <location>
        <begin position="1036"/>
        <end position="1135"/>
    </location>
</feature>
<evidence type="ECO:0000256" key="9">
    <source>
        <dbReference type="SAM" id="MobiDB-lite"/>
    </source>
</evidence>
<evidence type="ECO:0000256" key="10">
    <source>
        <dbReference type="SAM" id="Phobius"/>
    </source>
</evidence>
<dbReference type="Gene3D" id="2.60.40.10">
    <property type="entry name" value="Immunoglobulins"/>
    <property type="match status" value="9"/>
</dbReference>
<organism evidence="12 13">
    <name type="scientific">Callorhinchus milii</name>
    <name type="common">Ghost shark</name>
    <dbReference type="NCBI Taxonomy" id="7868"/>
    <lineage>
        <taxon>Eukaryota</taxon>
        <taxon>Metazoa</taxon>
        <taxon>Chordata</taxon>
        <taxon>Craniata</taxon>
        <taxon>Vertebrata</taxon>
        <taxon>Chondrichthyes</taxon>
        <taxon>Holocephali</taxon>
        <taxon>Chimaeriformes</taxon>
        <taxon>Callorhinchidae</taxon>
        <taxon>Callorhinchus</taxon>
    </lineage>
</organism>
<dbReference type="STRING" id="7868.ENSCMIP00000011075"/>
<dbReference type="PRINTS" id="PR00014">
    <property type="entry name" value="FNTYPEIII"/>
</dbReference>
<dbReference type="InterPro" id="IPR003961">
    <property type="entry name" value="FN3_dom"/>
</dbReference>
<dbReference type="InParanoid" id="A0A4W3H6T8"/>
<feature type="domain" description="Fibronectin type-III" evidence="11">
    <location>
        <begin position="255"/>
        <end position="356"/>
    </location>
</feature>
<dbReference type="Proteomes" id="UP000314986">
    <property type="component" value="Unassembled WGS sequence"/>
</dbReference>
<dbReference type="InterPro" id="IPR013783">
    <property type="entry name" value="Ig-like_fold"/>
</dbReference>
<gene>
    <name evidence="12" type="primary">fndc3a</name>
</gene>
<dbReference type="FunCoup" id="A0A4W3H6T8">
    <property type="interactions" value="304"/>
</dbReference>
<evidence type="ECO:0000256" key="8">
    <source>
        <dbReference type="ARBA" id="ARBA00067092"/>
    </source>
</evidence>
<evidence type="ECO:0000313" key="12">
    <source>
        <dbReference type="Ensembl" id="ENSCMIP00000011075.1"/>
    </source>
</evidence>
<evidence type="ECO:0000256" key="2">
    <source>
        <dbReference type="ARBA" id="ARBA00022692"/>
    </source>
</evidence>
<keyword evidence="4 10" id="KW-1133">Transmembrane helix</keyword>
<reference evidence="13" key="1">
    <citation type="journal article" date="2006" name="Science">
        <title>Ancient noncoding elements conserved in the human genome.</title>
        <authorList>
            <person name="Venkatesh B."/>
            <person name="Kirkness E.F."/>
            <person name="Loh Y.H."/>
            <person name="Halpern A.L."/>
            <person name="Lee A.P."/>
            <person name="Johnson J."/>
            <person name="Dandona N."/>
            <person name="Viswanathan L.D."/>
            <person name="Tay A."/>
            <person name="Venter J.C."/>
            <person name="Strausberg R.L."/>
            <person name="Brenner S."/>
        </authorList>
    </citation>
    <scope>NUCLEOTIDE SEQUENCE [LARGE SCALE GENOMIC DNA]</scope>
</reference>
<dbReference type="PROSITE" id="PS50853">
    <property type="entry name" value="FN3"/>
    <property type="match status" value="9"/>
</dbReference>
<feature type="region of interest" description="Disordered" evidence="9">
    <location>
        <begin position="187"/>
        <end position="220"/>
    </location>
</feature>
<dbReference type="GO" id="GO:0000139">
    <property type="term" value="C:Golgi membrane"/>
    <property type="evidence" value="ECO:0007669"/>
    <property type="project" value="UniProtKB-SubCell"/>
</dbReference>
<reference evidence="12" key="5">
    <citation type="submission" date="2025-09" db="UniProtKB">
        <authorList>
            <consortium name="Ensembl"/>
        </authorList>
    </citation>
    <scope>IDENTIFICATION</scope>
</reference>
<dbReference type="FunFam" id="2.60.40.10:FF:000366">
    <property type="entry name" value="fibronectin type-III domain-containing protein 3A isoform X1"/>
    <property type="match status" value="1"/>
</dbReference>
<sequence length="1185" mass="130698">MLLMMAENPPPLDKTPLLKVDMSLLPPLLNGDGTQVILVQVNPGETFTIRREDGQLQCITGPAQVPMVSPNGSVPPIYVPPGYVSQVIEENGVRRVVVLPQQPEFHPGSHPPMHPHPYMPAFLHPPVLPHPQHQMYPAGTGDIAMQYVPQHHSPHGYADQESHSLGRSNFIHRDERTNKAYERLQKKLKDRQTNGPKDKMNSPPSSPQNCISTSPNDQENGQIMKVKEMDDTSQIDSEMLDEGIDIQGLQSSLSAVGIPVVSDIQTRTAVLTWSSPSNTVSDEADTDDLMKTCTYEITISNNVKDGKFKTAYIGKETSTTLKDLKPATDYHARVQAMCNLVKGNLSETVSFTTLCSAPDTPTPPRITNRTKHSLSLQWKTTCDNGSKVNSYLLEWDEGKGSNDFCQCYLGPQKQFRVTKLSPAMGYRFRLTAKNDLGESGFSKEIIFYTTGSAPPTPASPQLIKAGVTWLSVQWSKPSGTLSDEGIGYILEMEDETSGYGFKPKYDGDEVLCTIKNLRRSSTYKFRVIAYNLEGKSNPSEGVEFTTCADKPGAPTKPSVKGKIHAHSFKIIWDPPKDNGGSDITQYVAEMSNDTNGDKWDMVYNGALREHVCDHLNPGCTYQLRVYCSNEGGQSLVSESLTVQTPAVPPGPCQPPRLLGKLRAREIHLRWGSPLVNGGSHIINYILEMSAGGLDDTKEVYQGPDMECTVNNLLPGRMYSFRLRAANKAGFGPYSEQCEICTAAGCPDQCKPPDVVCKSATCVHVSWITPAGNGADVTEYRLEWGVVEGCMQICYCGPGLSYEIKGLLPATTYFSRVQAVNVAGAGLFSDVSLCLTPASVPAAVTFLQVVDEDQLNIPLDSSSTCLALHWEGPRDNGSEIINYSIDYGDKVPILVDKSNSYIIQDLQPDTVYRIRIQAINSIGPGTFSHSIKAKTKPLPPEPPRLECVAFSHQTLKLKWGEGTAKALASDVMQYVLQMDDKSGRYITLYRGPCHTYKVQRLSESTSYRIRIQACNEAGEGPFSEAYTLTTTRSPPTPLKAPRLERLDENTCELTWEALPAMKGDPIVYSLQAMTSKDSEFKQIYKGPKTTFQVSNLQSNCEYRFRVSAIRQCQDPPEPHDLMGPYSATVILYSQRNETPTSDHKDNVDVTKKTQTLSDEQCAALILVLFAAVSILIAFVVQYFVIK</sequence>